<protein>
    <recommendedName>
        <fullName evidence="3">Transposase</fullName>
    </recommendedName>
</protein>
<dbReference type="EMBL" id="JAAMPT010000206">
    <property type="protein sequence ID" value="NMH25262.1"/>
    <property type="molecule type" value="Genomic_DNA"/>
</dbReference>
<name>A0ABX1QSJ7_9FLAO</name>
<reference evidence="1 2" key="1">
    <citation type="submission" date="2020-02" db="EMBL/GenBank/DDBJ databases">
        <title>Flavobacterium sp. genome.</title>
        <authorList>
            <person name="Jung H.S."/>
            <person name="Baek J.H."/>
            <person name="Jeon C.O."/>
        </authorList>
    </citation>
    <scope>NUCLEOTIDE SEQUENCE [LARGE SCALE GENOMIC DNA]</scope>
    <source>
        <strain evidence="1 2">SE-s27</strain>
    </source>
</reference>
<gene>
    <name evidence="1" type="ORF">G6042_08265</name>
</gene>
<accession>A0ABX1QSJ7</accession>
<keyword evidence="2" id="KW-1185">Reference proteome</keyword>
<sequence>MKIKRYSKNLLGKKIVCIIFGHQFIETKKVNIHFSEFECSYCKLQVTNDKIGKKTALTNELKEINETLSYLNLKKEFVKRFYYSKKE</sequence>
<organism evidence="1 2">
    <name type="scientific">Flavobacterium solisilvae</name>
    <dbReference type="NCBI Taxonomy" id="1852019"/>
    <lineage>
        <taxon>Bacteria</taxon>
        <taxon>Pseudomonadati</taxon>
        <taxon>Bacteroidota</taxon>
        <taxon>Flavobacteriia</taxon>
        <taxon>Flavobacteriales</taxon>
        <taxon>Flavobacteriaceae</taxon>
        <taxon>Flavobacterium</taxon>
    </lineage>
</organism>
<proteinExistence type="predicted"/>
<dbReference type="Proteomes" id="UP000767947">
    <property type="component" value="Unassembled WGS sequence"/>
</dbReference>
<evidence type="ECO:0008006" key="3">
    <source>
        <dbReference type="Google" id="ProtNLM"/>
    </source>
</evidence>
<evidence type="ECO:0000313" key="2">
    <source>
        <dbReference type="Proteomes" id="UP000767947"/>
    </source>
</evidence>
<comment type="caution">
    <text evidence="1">The sequence shown here is derived from an EMBL/GenBank/DDBJ whole genome shotgun (WGS) entry which is preliminary data.</text>
</comment>
<evidence type="ECO:0000313" key="1">
    <source>
        <dbReference type="EMBL" id="NMH25262.1"/>
    </source>
</evidence>